<keyword evidence="2 3" id="KW-0175">Coiled coil</keyword>
<evidence type="ECO:0000256" key="2">
    <source>
        <dbReference type="ARBA" id="ARBA00023054"/>
    </source>
</evidence>
<dbReference type="RefSeq" id="XP_002117394.1">
    <property type="nucleotide sequence ID" value="XM_002117358.1"/>
</dbReference>
<feature type="coiled-coil region" evidence="3">
    <location>
        <begin position="208"/>
        <end position="298"/>
    </location>
</feature>
<dbReference type="PANTHER" id="PTHR21682">
    <property type="entry name" value="COILED-COIL DOMAIN-CONTAINING PROTEIN 149"/>
    <property type="match status" value="1"/>
</dbReference>
<dbReference type="STRING" id="10228.B3SAY2"/>
<evidence type="ECO:0000256" key="4">
    <source>
        <dbReference type="SAM" id="MobiDB-lite"/>
    </source>
</evidence>
<accession>B3SAY2</accession>
<name>B3SAY2_TRIAD</name>
<feature type="compositionally biased region" description="Basic and acidic residues" evidence="4">
    <location>
        <begin position="498"/>
        <end position="507"/>
    </location>
</feature>
<dbReference type="FunCoup" id="B3SAY2">
    <property type="interactions" value="450"/>
</dbReference>
<evidence type="ECO:0008006" key="7">
    <source>
        <dbReference type="Google" id="ProtNLM"/>
    </source>
</evidence>
<dbReference type="InParanoid" id="B3SAY2"/>
<proteinExistence type="inferred from homology"/>
<gene>
    <name evidence="5" type="ORF">TRIADDRAFT_61422</name>
</gene>
<organism evidence="5 6">
    <name type="scientific">Trichoplax adhaerens</name>
    <name type="common">Trichoplax reptans</name>
    <dbReference type="NCBI Taxonomy" id="10228"/>
    <lineage>
        <taxon>Eukaryota</taxon>
        <taxon>Metazoa</taxon>
        <taxon>Placozoa</taxon>
        <taxon>Uniplacotomia</taxon>
        <taxon>Trichoplacea</taxon>
        <taxon>Trichoplacidae</taxon>
        <taxon>Trichoplax</taxon>
    </lineage>
</organism>
<comment type="similarity">
    <text evidence="1">Belongs to the CCDC149 family.</text>
</comment>
<dbReference type="Pfam" id="PF09789">
    <property type="entry name" value="CC149"/>
    <property type="match status" value="1"/>
</dbReference>
<feature type="compositionally biased region" description="Polar residues" evidence="4">
    <location>
        <begin position="508"/>
        <end position="536"/>
    </location>
</feature>
<dbReference type="EMBL" id="DS985263">
    <property type="protein sequence ID" value="EDV20010.1"/>
    <property type="molecule type" value="Genomic_DNA"/>
</dbReference>
<keyword evidence="6" id="KW-1185">Reference proteome</keyword>
<dbReference type="eggNOG" id="KOG4687">
    <property type="taxonomic scope" value="Eukaryota"/>
</dbReference>
<reference evidence="5 6" key="1">
    <citation type="journal article" date="2008" name="Nature">
        <title>The Trichoplax genome and the nature of placozoans.</title>
        <authorList>
            <person name="Srivastava M."/>
            <person name="Begovic E."/>
            <person name="Chapman J."/>
            <person name="Putnam N.H."/>
            <person name="Hellsten U."/>
            <person name="Kawashima T."/>
            <person name="Kuo A."/>
            <person name="Mitros T."/>
            <person name="Salamov A."/>
            <person name="Carpenter M.L."/>
            <person name="Signorovitch A.Y."/>
            <person name="Moreno M.A."/>
            <person name="Kamm K."/>
            <person name="Grimwood J."/>
            <person name="Schmutz J."/>
            <person name="Shapiro H."/>
            <person name="Grigoriev I.V."/>
            <person name="Buss L.W."/>
            <person name="Schierwater B."/>
            <person name="Dellaporta S.L."/>
            <person name="Rokhsar D.S."/>
        </authorList>
    </citation>
    <scope>NUCLEOTIDE SEQUENCE [LARGE SCALE GENOMIC DNA]</scope>
    <source>
        <strain evidence="5 6">Grell-BS-1999</strain>
    </source>
</reference>
<sequence>MDHYISKIALLTDRIPVVLQIITILHHLKRWTGFEIVVRIEEVLCMPYSDVEKCYPDQRDAIIVIVRYNICKQRLDSKVAALQILHRELASCQLERDLYKTKYNQLVQERNGETVTSSTTKYSWDDEKDDNFYTKSLDRDARYIHESSRNKGMIQILCDARMQIKRLQLDLDHIRQRFCEAQGDIKLLREKAKRRQQQMVRSLTQEHSHIQEDERKKLVLELESANEKIIQYERFIKDVTDEKSELEIERDSHRDKASRLNQELNYMITGDDKRIYDIDELIVENRYLKERLKQCVEEKKIALQTVSKLKSALDKCKLKSVRFNLSDLTGGSIMSSSPRKSKAGANLKVGNASTTFSDLQALATSLQETVTDKNTALLHQRRTNRILGARVAELEKKLKNFEIAGSIGLADCSSSIEELEKQQKMLHQRLANVISILEQRRKQRKYSEMESNSINRSFDYTVIDSEVCSPVTLKPSTNEIWAEKDNFRFNPSLFESQDGHNCNHENSNDQSTNSHNHPDQDCQSNGDHSSVVESNS</sequence>
<evidence type="ECO:0000256" key="3">
    <source>
        <dbReference type="SAM" id="Coils"/>
    </source>
</evidence>
<dbReference type="PANTHER" id="PTHR21682:SF2">
    <property type="entry name" value="COILED-COIL DOMAIN-CONTAINING PROTEIN 149"/>
    <property type="match status" value="1"/>
</dbReference>
<evidence type="ECO:0000313" key="6">
    <source>
        <dbReference type="Proteomes" id="UP000009022"/>
    </source>
</evidence>
<dbReference type="Proteomes" id="UP000009022">
    <property type="component" value="Unassembled WGS sequence"/>
</dbReference>
<dbReference type="AlphaFoldDB" id="B3SAY2"/>
<feature type="region of interest" description="Disordered" evidence="4">
    <location>
        <begin position="498"/>
        <end position="536"/>
    </location>
</feature>
<dbReference type="OrthoDB" id="5917629at2759"/>
<evidence type="ECO:0000313" key="5">
    <source>
        <dbReference type="EMBL" id="EDV20010.1"/>
    </source>
</evidence>
<dbReference type="GeneID" id="6758607"/>
<dbReference type="HOGENOM" id="CLU_508387_0_0_1"/>
<dbReference type="CTD" id="6758607"/>
<dbReference type="KEGG" id="tad:TRIADDRAFT_61422"/>
<protein>
    <recommendedName>
        <fullName evidence="7">Coiled-coil domain-containing protein 149</fullName>
    </recommendedName>
</protein>
<dbReference type="InterPro" id="IPR019179">
    <property type="entry name" value="CC149"/>
</dbReference>
<evidence type="ECO:0000256" key="1">
    <source>
        <dbReference type="ARBA" id="ARBA00005872"/>
    </source>
</evidence>